<keyword evidence="2" id="KW-1185">Reference proteome</keyword>
<dbReference type="EC" id="3.5.1.28" evidence="1"/>
<keyword evidence="1" id="KW-0378">Hydrolase</keyword>
<comment type="caution">
    <text evidence="1">The sequence shown here is derived from an EMBL/GenBank/DDBJ whole genome shotgun (WGS) entry which is preliminary data.</text>
</comment>
<dbReference type="Proteomes" id="UP001277972">
    <property type="component" value="Unassembled WGS sequence"/>
</dbReference>
<protein>
    <submittedName>
        <fullName evidence="1">N-acetylmuramoyl-L-alanine amidase</fullName>
        <ecNumber evidence="1">3.5.1.28</ecNumber>
    </submittedName>
</protein>
<proteinExistence type="predicted"/>
<evidence type="ECO:0000313" key="2">
    <source>
        <dbReference type="Proteomes" id="UP001277972"/>
    </source>
</evidence>
<dbReference type="EMBL" id="JAWZSR010000005">
    <property type="protein sequence ID" value="MDX8046475.1"/>
    <property type="molecule type" value="Genomic_DNA"/>
</dbReference>
<reference evidence="1" key="1">
    <citation type="submission" date="2023-11" db="EMBL/GenBank/DDBJ databases">
        <title>Gracilibacillus pellucida a moderately halophilic bacterium isolated from saline soil in Xinjiang province.</title>
        <authorList>
            <person name="Zhang Z."/>
            <person name="Tan F."/>
            <person name="Wang Y."/>
            <person name="Xia M."/>
        </authorList>
    </citation>
    <scope>NUCLEOTIDE SEQUENCE</scope>
    <source>
        <strain evidence="1">S3-1-1</strain>
    </source>
</reference>
<evidence type="ECO:0000313" key="1">
    <source>
        <dbReference type="EMBL" id="MDX8046475.1"/>
    </source>
</evidence>
<organism evidence="1 2">
    <name type="scientific">Gracilibacillus pellucidus</name>
    <dbReference type="NCBI Taxonomy" id="3095368"/>
    <lineage>
        <taxon>Bacteria</taxon>
        <taxon>Bacillati</taxon>
        <taxon>Bacillota</taxon>
        <taxon>Bacilli</taxon>
        <taxon>Bacillales</taxon>
        <taxon>Bacillaceae</taxon>
        <taxon>Gracilibacillus</taxon>
    </lineage>
</organism>
<accession>A0ACC6M6C4</accession>
<sequence>MNNRLMFKGLFFFAILFLSFAFFQPVKASNLETYEVSTPILNVRSVPSADGEVLGQLVKGSTLMVFDEKYGWVQTYYAGKEVWVAKHHLLPIGDSSSAVSTNESKKTITIASDSVNIRSGPGTDYALSGSAVSGDSFKVVDESGDWYEINLNGSETGWVAAWLTDQAPQGNSSQATSTTTSEQSLAGYNIVIDPGHGGKDPGAIGFNGVQEKDVILPTAEKVVNSLRNAGANVIVTRSGDYFVQLEDRSSISNSYYTHAFISLHYDSSINSSVSGLTAYVADFNDRNLAESVKSSILSHVNLNDRGVRQANYKVLVNTTAPSILLELGYMTNPGDLAIAQSDSYQNSVAQGITEGLINYFN</sequence>
<gene>
    <name evidence="1" type="ORF">SH601_10820</name>
</gene>
<name>A0ACC6M6C4_9BACI</name>